<dbReference type="AlphaFoldDB" id="A0AA88I360"/>
<evidence type="ECO:0000256" key="1">
    <source>
        <dbReference type="SAM" id="MobiDB-lite"/>
    </source>
</evidence>
<reference evidence="2" key="1">
    <citation type="submission" date="2023-07" db="EMBL/GenBank/DDBJ databases">
        <title>Chromosome-level genome assembly of Artemia franciscana.</title>
        <authorList>
            <person name="Jo E."/>
        </authorList>
    </citation>
    <scope>NUCLEOTIDE SEQUENCE</scope>
    <source>
        <tissue evidence="2">Whole body</tissue>
    </source>
</reference>
<protein>
    <submittedName>
        <fullName evidence="2">Uncharacterized protein</fullName>
    </submittedName>
</protein>
<feature type="compositionally biased region" description="Basic and acidic residues" evidence="1">
    <location>
        <begin position="1"/>
        <end position="11"/>
    </location>
</feature>
<evidence type="ECO:0000313" key="2">
    <source>
        <dbReference type="EMBL" id="KAK2719259.1"/>
    </source>
</evidence>
<feature type="region of interest" description="Disordered" evidence="1">
    <location>
        <begin position="1"/>
        <end position="22"/>
    </location>
</feature>
<keyword evidence="3" id="KW-1185">Reference proteome</keyword>
<dbReference type="Proteomes" id="UP001187531">
    <property type="component" value="Unassembled WGS sequence"/>
</dbReference>
<accession>A0AA88I360</accession>
<dbReference type="EMBL" id="JAVRJZ010000008">
    <property type="protein sequence ID" value="KAK2719259.1"/>
    <property type="molecule type" value="Genomic_DNA"/>
</dbReference>
<proteinExistence type="predicted"/>
<comment type="caution">
    <text evidence="2">The sequence shown here is derived from an EMBL/GenBank/DDBJ whole genome shotgun (WGS) entry which is preliminary data.</text>
</comment>
<organism evidence="2 3">
    <name type="scientific">Artemia franciscana</name>
    <name type="common">Brine shrimp</name>
    <name type="synonym">Artemia sanfranciscana</name>
    <dbReference type="NCBI Taxonomy" id="6661"/>
    <lineage>
        <taxon>Eukaryota</taxon>
        <taxon>Metazoa</taxon>
        <taxon>Ecdysozoa</taxon>
        <taxon>Arthropoda</taxon>
        <taxon>Crustacea</taxon>
        <taxon>Branchiopoda</taxon>
        <taxon>Anostraca</taxon>
        <taxon>Artemiidae</taxon>
        <taxon>Artemia</taxon>
    </lineage>
</organism>
<gene>
    <name evidence="2" type="ORF">QYM36_004919</name>
</gene>
<sequence length="87" mass="9919">MAQDRTQDRIQDPFVGDATSSPGLSDKLTENLIELASHHTLELNFQFVTVSQSWLEIKGEYKELIAIIDIWLIFDSILAKKHPQVSH</sequence>
<evidence type="ECO:0000313" key="3">
    <source>
        <dbReference type="Proteomes" id="UP001187531"/>
    </source>
</evidence>
<name>A0AA88I360_ARTSF</name>